<evidence type="ECO:0000313" key="2">
    <source>
        <dbReference type="Proteomes" id="UP000292459"/>
    </source>
</evidence>
<sequence length="266" mass="28455">MALKPPRLDPPSYNYPATQHVYEDSARSPRPPQSPVLLRLFNSLLGSLSGGMLILGMIAGVGLWRSGEDFVNGIRSAFIPAEPVETVDVQTVVVQQIRSASELTTAVFTMEAVVPTSSTRTFANYEIGKTTLIYVAKGEVRAGVDLSAIAPEQVSANGDVLRVMLPPPTIIDKKIDVGESQVFAYDRGFLGLGPDRAPELQDQAQEAALQKLIFAACEEGILQQASDRAELVVTQLLQNTGFAQVIVESQPSANQACATAGTNTVQ</sequence>
<organism evidence="1 2">
    <name type="scientific">Leptolyngbya iicbica LK</name>
    <dbReference type="NCBI Taxonomy" id="2294035"/>
    <lineage>
        <taxon>Bacteria</taxon>
        <taxon>Bacillati</taxon>
        <taxon>Cyanobacteriota</taxon>
        <taxon>Cyanophyceae</taxon>
        <taxon>Leptolyngbyales</taxon>
        <taxon>Leptolyngbyaceae</taxon>
        <taxon>Leptolyngbya group</taxon>
        <taxon>Leptolyngbya</taxon>
        <taxon>Leptolyngbya iicbica</taxon>
    </lineage>
</organism>
<evidence type="ECO:0000313" key="1">
    <source>
        <dbReference type="EMBL" id="RZM79490.1"/>
    </source>
</evidence>
<gene>
    <name evidence="1" type="ORF">DYY88_12210</name>
</gene>
<protein>
    <submittedName>
        <fullName evidence="1">DUF4230 domain-containing protein</fullName>
    </submittedName>
</protein>
<proteinExistence type="predicted"/>
<dbReference type="EMBL" id="QVFV01000002">
    <property type="protein sequence ID" value="RZM79490.1"/>
    <property type="molecule type" value="Genomic_DNA"/>
</dbReference>
<dbReference type="AlphaFoldDB" id="A0A4Q7E8I1"/>
<name>A0A4Q7E8I1_9CYAN</name>
<reference evidence="1 2" key="1">
    <citation type="submission" date="2018-11" db="EMBL/GenBank/DDBJ databases">
        <title>Whole genome sequencing of an environmental sample.</title>
        <authorList>
            <person name="Sarangi A.N."/>
            <person name="Singh D."/>
            <person name="Tripathy S."/>
        </authorList>
    </citation>
    <scope>NUCLEOTIDE SEQUENCE [LARGE SCALE GENOMIC DNA]</scope>
    <source>
        <strain evidence="1 2">Lakshadweep</strain>
    </source>
</reference>
<dbReference type="InterPro" id="IPR025324">
    <property type="entry name" value="DUF4230"/>
</dbReference>
<dbReference type="RefSeq" id="WP_084607100.1">
    <property type="nucleotide sequence ID" value="NZ_QVFV01000002.1"/>
</dbReference>
<accession>A0A4Q7E8I1</accession>
<comment type="caution">
    <text evidence="1">The sequence shown here is derived from an EMBL/GenBank/DDBJ whole genome shotgun (WGS) entry which is preliminary data.</text>
</comment>
<dbReference type="OrthoDB" id="574594at2"/>
<dbReference type="Proteomes" id="UP000292459">
    <property type="component" value="Unassembled WGS sequence"/>
</dbReference>
<keyword evidence="2" id="KW-1185">Reference proteome</keyword>
<dbReference type="Pfam" id="PF14014">
    <property type="entry name" value="DUF4230"/>
    <property type="match status" value="1"/>
</dbReference>